<evidence type="ECO:0000313" key="3">
    <source>
        <dbReference type="Proteomes" id="UP001055172"/>
    </source>
</evidence>
<comment type="caution">
    <text evidence="2">The sequence shown here is derived from an EMBL/GenBank/DDBJ whole genome shotgun (WGS) entry which is preliminary data.</text>
</comment>
<sequence length="60" mass="6317">MKEAIAHYDRQAAAAYALRALAATDAMTGSGNHDSPRSRSSSISSTKAIRRNIAPKTSAL</sequence>
<organism evidence="2 3">
    <name type="scientific">Colletotrichum liriopes</name>
    <dbReference type="NCBI Taxonomy" id="708192"/>
    <lineage>
        <taxon>Eukaryota</taxon>
        <taxon>Fungi</taxon>
        <taxon>Dikarya</taxon>
        <taxon>Ascomycota</taxon>
        <taxon>Pezizomycotina</taxon>
        <taxon>Sordariomycetes</taxon>
        <taxon>Hypocreomycetidae</taxon>
        <taxon>Glomerellales</taxon>
        <taxon>Glomerellaceae</taxon>
        <taxon>Colletotrichum</taxon>
        <taxon>Colletotrichum spaethianum species complex</taxon>
    </lineage>
</organism>
<accession>A0AA37GHR1</accession>
<protein>
    <submittedName>
        <fullName evidence="2">Uncharacterized protein</fullName>
    </submittedName>
</protein>
<feature type="region of interest" description="Disordered" evidence="1">
    <location>
        <begin position="27"/>
        <end position="60"/>
    </location>
</feature>
<proteinExistence type="predicted"/>
<reference evidence="2 3" key="1">
    <citation type="submission" date="2021-07" db="EMBL/GenBank/DDBJ databases">
        <title>Genome data of Colletotrichum spaethianum.</title>
        <authorList>
            <person name="Utami Y.D."/>
            <person name="Hiruma K."/>
        </authorList>
    </citation>
    <scope>NUCLEOTIDE SEQUENCE [LARGE SCALE GENOMIC DNA]</scope>
    <source>
        <strain evidence="2 3">MAFF 242679</strain>
    </source>
</reference>
<evidence type="ECO:0000313" key="2">
    <source>
        <dbReference type="EMBL" id="GJC81209.1"/>
    </source>
</evidence>
<evidence type="ECO:0000256" key="1">
    <source>
        <dbReference type="SAM" id="MobiDB-lite"/>
    </source>
</evidence>
<dbReference type="EMBL" id="BPPX01000007">
    <property type="protein sequence ID" value="GJC81209.1"/>
    <property type="molecule type" value="Genomic_DNA"/>
</dbReference>
<dbReference type="AlphaFoldDB" id="A0AA37GHR1"/>
<gene>
    <name evidence="2" type="ORF">ColLi_04047</name>
</gene>
<dbReference type="Proteomes" id="UP001055172">
    <property type="component" value="Unassembled WGS sequence"/>
</dbReference>
<keyword evidence="3" id="KW-1185">Reference proteome</keyword>
<name>A0AA37GHR1_9PEZI</name>